<dbReference type="EMBL" id="CP054705">
    <property type="protein sequence ID" value="QQK76793.1"/>
    <property type="molecule type" value="Genomic_DNA"/>
</dbReference>
<protein>
    <submittedName>
        <fullName evidence="2">Uncharacterized protein</fullName>
    </submittedName>
</protein>
<evidence type="ECO:0000256" key="1">
    <source>
        <dbReference type="SAM" id="MobiDB-lite"/>
    </source>
</evidence>
<name>A0A7T6Z4S7_9BACI</name>
<sequence>MKNTSDHKRQDHLSFDNRGHPKRQKNGDSHYEGDQGIVKKEKNEHESCLVHIAFCVRSSIFKTNDLSAKGDKSFDPASDTFQKSFLYK</sequence>
<keyword evidence="3" id="KW-1185">Reference proteome</keyword>
<reference evidence="2 3" key="1">
    <citation type="submission" date="2020-06" db="EMBL/GenBank/DDBJ databases">
        <title>Genomic analysis of Salicibibacter sp. NKC5-3.</title>
        <authorList>
            <person name="Oh Y.J."/>
        </authorList>
    </citation>
    <scope>NUCLEOTIDE SEQUENCE [LARGE SCALE GENOMIC DNA]</scope>
    <source>
        <strain evidence="2 3">NKC5-3</strain>
    </source>
</reference>
<dbReference type="Proteomes" id="UP000595823">
    <property type="component" value="Chromosome"/>
</dbReference>
<dbReference type="AlphaFoldDB" id="A0A7T6Z4S7"/>
<dbReference type="RefSeq" id="WP_200123920.1">
    <property type="nucleotide sequence ID" value="NZ_CP054705.1"/>
</dbReference>
<feature type="region of interest" description="Disordered" evidence="1">
    <location>
        <begin position="1"/>
        <end position="38"/>
    </location>
</feature>
<dbReference type="KEGG" id="scia:HUG15_15310"/>
<proteinExistence type="predicted"/>
<accession>A0A7T6Z4S7</accession>
<evidence type="ECO:0000313" key="3">
    <source>
        <dbReference type="Proteomes" id="UP000595823"/>
    </source>
</evidence>
<organism evidence="2 3">
    <name type="scientific">Salicibibacter cibarius</name>
    <dbReference type="NCBI Taxonomy" id="2743000"/>
    <lineage>
        <taxon>Bacteria</taxon>
        <taxon>Bacillati</taxon>
        <taxon>Bacillota</taxon>
        <taxon>Bacilli</taxon>
        <taxon>Bacillales</taxon>
        <taxon>Bacillaceae</taxon>
        <taxon>Salicibibacter</taxon>
    </lineage>
</organism>
<evidence type="ECO:0000313" key="2">
    <source>
        <dbReference type="EMBL" id="QQK76793.1"/>
    </source>
</evidence>
<gene>
    <name evidence="2" type="ORF">HUG15_15310</name>
</gene>